<dbReference type="EMBL" id="JAVALS010000005">
    <property type="protein sequence ID" value="MDP5227391.1"/>
    <property type="molecule type" value="Genomic_DNA"/>
</dbReference>
<dbReference type="PANTHER" id="PTHR42899:SF1">
    <property type="entry name" value="SPERMATOGENESIS-ASSOCIATED PROTEIN 20"/>
    <property type="match status" value="1"/>
</dbReference>
<comment type="caution">
    <text evidence="2">The sequence shown here is derived from an EMBL/GenBank/DDBJ whole genome shotgun (WGS) entry which is preliminary data.</text>
</comment>
<accession>A0ABT9IP97</accession>
<evidence type="ECO:0000259" key="1">
    <source>
        <dbReference type="Pfam" id="PF03190"/>
    </source>
</evidence>
<dbReference type="RefSeq" id="WP_305996439.1">
    <property type="nucleotide sequence ID" value="NZ_JAVALS010000005.1"/>
</dbReference>
<dbReference type="InterPro" id="IPR004879">
    <property type="entry name" value="Ssp411-like_TRX"/>
</dbReference>
<gene>
    <name evidence="2" type="ORF">Q9R02_09530</name>
</gene>
<dbReference type="InterPro" id="IPR012341">
    <property type="entry name" value="6hp_glycosidase-like_sf"/>
</dbReference>
<dbReference type="SUPFAM" id="SSF48208">
    <property type="entry name" value="Six-hairpin glycosidases"/>
    <property type="match status" value="1"/>
</dbReference>
<dbReference type="Gene3D" id="3.40.30.10">
    <property type="entry name" value="Glutaredoxin"/>
    <property type="match status" value="1"/>
</dbReference>
<protein>
    <submittedName>
        <fullName evidence="2">Thioredoxin domain-containing protein</fullName>
    </submittedName>
</protein>
<proteinExistence type="predicted"/>
<dbReference type="CDD" id="cd02955">
    <property type="entry name" value="SSP411"/>
    <property type="match status" value="1"/>
</dbReference>
<dbReference type="PANTHER" id="PTHR42899">
    <property type="entry name" value="SPERMATOGENESIS-ASSOCIATED PROTEIN 20"/>
    <property type="match status" value="1"/>
</dbReference>
<dbReference type="Gene3D" id="1.50.10.10">
    <property type="match status" value="1"/>
</dbReference>
<dbReference type="SUPFAM" id="SSF52833">
    <property type="entry name" value="Thioredoxin-like"/>
    <property type="match status" value="1"/>
</dbReference>
<dbReference type="Pfam" id="PF03190">
    <property type="entry name" value="Thioredox_DsbH"/>
    <property type="match status" value="1"/>
</dbReference>
<feature type="domain" description="Spermatogenesis-associated protein 20-like TRX" evidence="1">
    <location>
        <begin position="3"/>
        <end position="161"/>
    </location>
</feature>
<sequence length="731" mass="77146">MANHLAGQSSLYLRQHAHQPVDWHVFGPEAFAEARRRDVPVFLSIGYAACHWCHVMAHESFDDETVAAYLNQHFVAIKVDREERPDVDAVYMTATQALTGEGGWPMTVFTLPDGRAFFAGTYFAPEPRGGRPSFPQILTAVVEAWRDRREQVTEQAAKLAAGLGDYASPVRVTAQTFDDVGARLAAALSAGVARLGELESPDGGFGTAPKFPPSPLLPFLAGHAASGLDGAETAGDVLARTLAAMSRSALRDQLDGGYCRYSVTADWSVPHFEKMLYDNAQLLRGHARHLRLLRSPEGAIHRERWAALYPESEAVAATEELVAFLTTPSADGGLRGVGPAAGAFLSALDADSTPAEEQLRRAGLESAGLHEREGAFAVWSLDEFREVLGDDVGVRLARALHVSERGTVSALGSPLHPGGPLSAEDRALLDSARLALLESRARRPLPVVDDKVVAAWNAMAVTGLVEAGLALDRPEWVSRAVAAGRYLRDVHWDEASATLARVSHEGRPGAVAGLLEDYAHGLEAALALYSATGDASWFAWARELAAAVEQGFLDDGRLLNEDARQTGEALDPLRAAYGGSTAVELYDGATPAPAGVLAAAWLTLSALTGETELRDRAVGLARTAAQAASGQPRVGGTANAVLLTAHLGVLEVALVGPEGTALDALRGAAHASARPGVAIAWGRGEADASVPLLAGRGPAPDGSPRAFVCREMVCHAPVGTVEELRAELTGD</sequence>
<dbReference type="InterPro" id="IPR024705">
    <property type="entry name" value="Ssp411"/>
</dbReference>
<dbReference type="InterPro" id="IPR008928">
    <property type="entry name" value="6-hairpin_glycosidase_sf"/>
</dbReference>
<keyword evidence="3" id="KW-1185">Reference proteome</keyword>
<organism evidence="2 3">
    <name type="scientific">Arthrobacter horti</name>
    <dbReference type="NCBI Taxonomy" id="3068273"/>
    <lineage>
        <taxon>Bacteria</taxon>
        <taxon>Bacillati</taxon>
        <taxon>Actinomycetota</taxon>
        <taxon>Actinomycetes</taxon>
        <taxon>Micrococcales</taxon>
        <taxon>Micrococcaceae</taxon>
        <taxon>Arthrobacter</taxon>
    </lineage>
</organism>
<evidence type="ECO:0000313" key="3">
    <source>
        <dbReference type="Proteomes" id="UP001232725"/>
    </source>
</evidence>
<evidence type="ECO:0000313" key="2">
    <source>
        <dbReference type="EMBL" id="MDP5227391.1"/>
    </source>
</evidence>
<name>A0ABT9IP97_9MICC</name>
<reference evidence="2 3" key="1">
    <citation type="submission" date="2023-08" db="EMBL/GenBank/DDBJ databases">
        <title>Arthrobacter horti sp. nov., isolated from forest soil.</title>
        <authorList>
            <person name="Park M."/>
        </authorList>
    </citation>
    <scope>NUCLEOTIDE SEQUENCE [LARGE SCALE GENOMIC DNA]</scope>
    <source>
        <strain evidence="2 3">YJM1</strain>
    </source>
</reference>
<dbReference type="Proteomes" id="UP001232725">
    <property type="component" value="Unassembled WGS sequence"/>
</dbReference>
<dbReference type="PIRSF" id="PIRSF006402">
    <property type="entry name" value="UCP006402_thioredoxin"/>
    <property type="match status" value="1"/>
</dbReference>
<dbReference type="InterPro" id="IPR036249">
    <property type="entry name" value="Thioredoxin-like_sf"/>
</dbReference>